<protein>
    <submittedName>
        <fullName evidence="18">TonB-dependent receptor</fullName>
    </submittedName>
</protein>
<evidence type="ECO:0000259" key="16">
    <source>
        <dbReference type="Pfam" id="PF00593"/>
    </source>
</evidence>
<dbReference type="NCBIfam" id="TIGR01783">
    <property type="entry name" value="TonB-siderophor"/>
    <property type="match status" value="1"/>
</dbReference>
<dbReference type="Proteomes" id="UP000290407">
    <property type="component" value="Unassembled WGS sequence"/>
</dbReference>
<keyword evidence="5" id="KW-0410">Iron transport</keyword>
<feature type="domain" description="TonB-dependent receptor plug" evidence="17">
    <location>
        <begin position="160"/>
        <end position="259"/>
    </location>
</feature>
<gene>
    <name evidence="18" type="ORF">EQG79_29605</name>
</gene>
<dbReference type="PANTHER" id="PTHR32552">
    <property type="entry name" value="FERRICHROME IRON RECEPTOR-RELATED"/>
    <property type="match status" value="1"/>
</dbReference>
<evidence type="ECO:0000256" key="6">
    <source>
        <dbReference type="ARBA" id="ARBA00022692"/>
    </source>
</evidence>
<keyword evidence="8" id="KW-0408">Iron</keyword>
<dbReference type="EMBL" id="SBLB01000014">
    <property type="protein sequence ID" value="RYC66529.1"/>
    <property type="molecule type" value="Genomic_DNA"/>
</dbReference>
<keyword evidence="19" id="KW-1185">Reference proteome</keyword>
<evidence type="ECO:0000313" key="18">
    <source>
        <dbReference type="EMBL" id="RYC66529.1"/>
    </source>
</evidence>
<evidence type="ECO:0000256" key="10">
    <source>
        <dbReference type="ARBA" id="ARBA00023077"/>
    </source>
</evidence>
<keyword evidence="6 14" id="KW-0812">Transmembrane</keyword>
<evidence type="ECO:0000313" key="19">
    <source>
        <dbReference type="Proteomes" id="UP000290407"/>
    </source>
</evidence>
<comment type="similarity">
    <text evidence="2 14 15">Belongs to the TonB-dependent receptor family.</text>
</comment>
<keyword evidence="12 18" id="KW-0675">Receptor</keyword>
<evidence type="ECO:0000256" key="8">
    <source>
        <dbReference type="ARBA" id="ARBA00023004"/>
    </source>
</evidence>
<dbReference type="InterPro" id="IPR010917">
    <property type="entry name" value="TonB_rcpt_CS"/>
</dbReference>
<dbReference type="InterPro" id="IPR036942">
    <property type="entry name" value="Beta-barrel_TonB_sf"/>
</dbReference>
<keyword evidence="7" id="KW-0732">Signal</keyword>
<keyword evidence="9" id="KW-0406">Ion transport</keyword>
<evidence type="ECO:0000256" key="11">
    <source>
        <dbReference type="ARBA" id="ARBA00023136"/>
    </source>
</evidence>
<evidence type="ECO:0000256" key="3">
    <source>
        <dbReference type="ARBA" id="ARBA00022448"/>
    </source>
</evidence>
<evidence type="ECO:0000256" key="7">
    <source>
        <dbReference type="ARBA" id="ARBA00022729"/>
    </source>
</evidence>
<dbReference type="GO" id="GO:0015891">
    <property type="term" value="P:siderophore transport"/>
    <property type="evidence" value="ECO:0007669"/>
    <property type="project" value="InterPro"/>
</dbReference>
<reference evidence="18 19" key="1">
    <citation type="submission" date="2019-01" db="EMBL/GenBank/DDBJ databases">
        <title>Spirosoma flava sp. nov., a propanil-degrading bacterium isolated from herbicide-contaminated soil.</title>
        <authorList>
            <person name="Zhang L."/>
            <person name="Jiang J.-D."/>
        </authorList>
    </citation>
    <scope>NUCLEOTIDE SEQUENCE [LARGE SCALE GENOMIC DNA]</scope>
    <source>
        <strain evidence="18 19">TY50</strain>
    </source>
</reference>
<evidence type="ECO:0000259" key="17">
    <source>
        <dbReference type="Pfam" id="PF07715"/>
    </source>
</evidence>
<dbReference type="GO" id="GO:0009279">
    <property type="term" value="C:cell outer membrane"/>
    <property type="evidence" value="ECO:0007669"/>
    <property type="project" value="UniProtKB-SubCell"/>
</dbReference>
<dbReference type="Gene3D" id="2.170.130.10">
    <property type="entry name" value="TonB-dependent receptor, plug domain"/>
    <property type="match status" value="1"/>
</dbReference>
<evidence type="ECO:0000256" key="2">
    <source>
        <dbReference type="ARBA" id="ARBA00009810"/>
    </source>
</evidence>
<evidence type="ECO:0000256" key="5">
    <source>
        <dbReference type="ARBA" id="ARBA00022496"/>
    </source>
</evidence>
<dbReference type="AlphaFoldDB" id="A0A4Q2UIE9"/>
<dbReference type="Pfam" id="PF13620">
    <property type="entry name" value="CarboxypepD_reg"/>
    <property type="match status" value="1"/>
</dbReference>
<comment type="caution">
    <text evidence="18">The sequence shown here is derived from an EMBL/GenBank/DDBJ whole genome shotgun (WGS) entry which is preliminary data.</text>
</comment>
<dbReference type="SUPFAM" id="SSF56935">
    <property type="entry name" value="Porins"/>
    <property type="match status" value="1"/>
</dbReference>
<keyword evidence="13 14" id="KW-0998">Cell outer membrane</keyword>
<dbReference type="PANTHER" id="PTHR32552:SF68">
    <property type="entry name" value="FERRICHROME OUTER MEMBRANE TRANSPORTER_PHAGE RECEPTOR"/>
    <property type="match status" value="1"/>
</dbReference>
<evidence type="ECO:0000256" key="13">
    <source>
        <dbReference type="ARBA" id="ARBA00023237"/>
    </source>
</evidence>
<dbReference type="InterPro" id="IPR008969">
    <property type="entry name" value="CarboxyPept-like_regulatory"/>
</dbReference>
<evidence type="ECO:0000256" key="1">
    <source>
        <dbReference type="ARBA" id="ARBA00004571"/>
    </source>
</evidence>
<dbReference type="Pfam" id="PF07715">
    <property type="entry name" value="Plug"/>
    <property type="match status" value="1"/>
</dbReference>
<dbReference type="InterPro" id="IPR039426">
    <property type="entry name" value="TonB-dep_rcpt-like"/>
</dbReference>
<keyword evidence="11 14" id="KW-0472">Membrane</keyword>
<accession>A0A4Q2UIE9</accession>
<dbReference type="Gene3D" id="2.60.40.1120">
    <property type="entry name" value="Carboxypeptidase-like, regulatory domain"/>
    <property type="match status" value="1"/>
</dbReference>
<dbReference type="GO" id="GO:0015344">
    <property type="term" value="F:siderophore uptake transmembrane transporter activity"/>
    <property type="evidence" value="ECO:0007669"/>
    <property type="project" value="TreeGrafter"/>
</dbReference>
<evidence type="ECO:0000256" key="9">
    <source>
        <dbReference type="ARBA" id="ARBA00023065"/>
    </source>
</evidence>
<keyword evidence="3 14" id="KW-0813">Transport</keyword>
<dbReference type="Gene3D" id="2.40.170.20">
    <property type="entry name" value="TonB-dependent receptor, beta-barrel domain"/>
    <property type="match status" value="1"/>
</dbReference>
<dbReference type="InterPro" id="IPR000531">
    <property type="entry name" value="Beta-barrel_TonB"/>
</dbReference>
<evidence type="ECO:0000256" key="12">
    <source>
        <dbReference type="ARBA" id="ARBA00023170"/>
    </source>
</evidence>
<dbReference type="CDD" id="cd01347">
    <property type="entry name" value="ligand_gated_channel"/>
    <property type="match status" value="1"/>
</dbReference>
<dbReference type="InterPro" id="IPR010105">
    <property type="entry name" value="TonB_sidphr_rcpt"/>
</dbReference>
<dbReference type="GO" id="GO:0038023">
    <property type="term" value="F:signaling receptor activity"/>
    <property type="evidence" value="ECO:0007669"/>
    <property type="project" value="InterPro"/>
</dbReference>
<sequence length="818" mass="91179">MMSNSLPTLSLYRCFWLYLVLSSLAVTPMLARHLPGDNENPAFVMLSGSVRTADDQPAELVTIALREINTGRLRHGTITDVAGRFSLKASPGRYTLTASIVGYAPSETPLLIEVGQAIQLPPITLTQTARQLQEVIVTTRRAGAYTEKTTELGTRMPARLRDIPQSVQIINREILQDRQVLTVAEATKSMVGVNAFSSSQYSDYVLRGFRSTPGNFAYNGIRGDFFQFDQAALTYNIERIEAVKGPASVLFSAGNPGGVINHVTKRAQAAPRYEVAATVGSFNQYRFMGDATGTLTKNQKLLYRFIVGYENTGQLDPNQKIRNVFLAPQLQYTFSDRTTLNYELNYGYDRRTMGYQRGVPALSLGEGRWQLDRYPRDFSMVDPRGFSKTSSVSNQLMFSHRFTERIKLTSLLRTYQATQDQFDVSPGDFSIGATNDSITLGHGYFRQKPLYQFQSTTYLNAELETGVIKHALIAGIDVNSSGRTYEYAGLSERRVSLLNLDFSWATYDRSRAALATAIYQSGVTENTQFYGLYVQDQLSLGERWKLLLGGRFEAHRFRNRSFDLVADTTTARDTLRASRFIPRVGVVFQPGKNTSLYASYTEGFQPQYGSNRGGGGPYPPEGSRQIEVGMKNEWLAGRLITSVAAYYIQKTDVLTTDPNDPDGLRLIQVDEVKSKGIELSVQGNVTDNLSLLANYAYNEARTPGDAGFDFYAPGWFPNAPNHNGNLWATYKLTQGVLKGLKIGAGFNHLSKRSTFVPNFEVPGYTTVDASVSYERNGFRINGGLFNMTDTRYYHGVYGPANLWPGNPRSFRLTLSQVF</sequence>
<evidence type="ECO:0000256" key="14">
    <source>
        <dbReference type="PROSITE-ProRule" id="PRU01360"/>
    </source>
</evidence>
<name>A0A4Q2UIE9_9BACT</name>
<feature type="domain" description="TonB-dependent receptor-like beta-barrel" evidence="16">
    <location>
        <begin position="336"/>
        <end position="786"/>
    </location>
</feature>
<keyword evidence="10 15" id="KW-0798">TonB box</keyword>
<dbReference type="InterPro" id="IPR012910">
    <property type="entry name" value="Plug_dom"/>
</dbReference>
<dbReference type="InterPro" id="IPR037066">
    <property type="entry name" value="Plug_dom_sf"/>
</dbReference>
<dbReference type="PROSITE" id="PS52016">
    <property type="entry name" value="TONB_DEPENDENT_REC_3"/>
    <property type="match status" value="1"/>
</dbReference>
<evidence type="ECO:0000256" key="15">
    <source>
        <dbReference type="RuleBase" id="RU003357"/>
    </source>
</evidence>
<proteinExistence type="inferred from homology"/>
<evidence type="ECO:0000256" key="4">
    <source>
        <dbReference type="ARBA" id="ARBA00022452"/>
    </source>
</evidence>
<dbReference type="SUPFAM" id="SSF49464">
    <property type="entry name" value="Carboxypeptidase regulatory domain-like"/>
    <property type="match status" value="1"/>
</dbReference>
<comment type="subcellular location">
    <subcellularLocation>
        <location evidence="1 14">Cell outer membrane</location>
        <topology evidence="1 14">Multi-pass membrane protein</topology>
    </subcellularLocation>
</comment>
<dbReference type="Pfam" id="PF00593">
    <property type="entry name" value="TonB_dep_Rec_b-barrel"/>
    <property type="match status" value="1"/>
</dbReference>
<keyword evidence="4 14" id="KW-1134">Transmembrane beta strand</keyword>
<dbReference type="PROSITE" id="PS01156">
    <property type="entry name" value="TONB_DEPENDENT_REC_2"/>
    <property type="match status" value="1"/>
</dbReference>
<organism evidence="18 19">
    <name type="scientific">Spirosoma sordidisoli</name>
    <dbReference type="NCBI Taxonomy" id="2502893"/>
    <lineage>
        <taxon>Bacteria</taxon>
        <taxon>Pseudomonadati</taxon>
        <taxon>Bacteroidota</taxon>
        <taxon>Cytophagia</taxon>
        <taxon>Cytophagales</taxon>
        <taxon>Cytophagaceae</taxon>
        <taxon>Spirosoma</taxon>
    </lineage>
</organism>